<feature type="compositionally biased region" description="Basic and acidic residues" evidence="1">
    <location>
        <begin position="52"/>
        <end position="76"/>
    </location>
</feature>
<evidence type="ECO:0000256" key="2">
    <source>
        <dbReference type="SAM" id="SignalP"/>
    </source>
</evidence>
<dbReference type="EMBL" id="JAYMGO010000014">
    <property type="protein sequence ID" value="KAL1262202.1"/>
    <property type="molecule type" value="Genomic_DNA"/>
</dbReference>
<dbReference type="Proteomes" id="UP001558613">
    <property type="component" value="Unassembled WGS sequence"/>
</dbReference>
<evidence type="ECO:0000313" key="4">
    <source>
        <dbReference type="Proteomes" id="UP001558613"/>
    </source>
</evidence>
<comment type="caution">
    <text evidence="3">The sequence shown here is derived from an EMBL/GenBank/DDBJ whole genome shotgun (WGS) entry which is preliminary data.</text>
</comment>
<keyword evidence="2" id="KW-0732">Signal</keyword>
<sequence length="76" mass="8478">MDVTLWSDGCFVIVSALLFIARAEDAARSRARAHGRSTVAGQTDISAALSNDHPEKSREKSLPEQKKEKHQCFIMY</sequence>
<feature type="chain" id="PRO_5046032242" description="Secreted protein" evidence="2">
    <location>
        <begin position="24"/>
        <end position="76"/>
    </location>
</feature>
<evidence type="ECO:0000256" key="1">
    <source>
        <dbReference type="SAM" id="MobiDB-lite"/>
    </source>
</evidence>
<evidence type="ECO:0008006" key="5">
    <source>
        <dbReference type="Google" id="ProtNLM"/>
    </source>
</evidence>
<accession>A0ABR3MAN7</accession>
<feature type="signal peptide" evidence="2">
    <location>
        <begin position="1"/>
        <end position="23"/>
    </location>
</feature>
<feature type="region of interest" description="Disordered" evidence="1">
    <location>
        <begin position="31"/>
        <end position="76"/>
    </location>
</feature>
<reference evidence="3 4" key="1">
    <citation type="submission" date="2023-09" db="EMBL/GenBank/DDBJ databases">
        <authorList>
            <person name="Wang M."/>
        </authorList>
    </citation>
    <scope>NUCLEOTIDE SEQUENCE [LARGE SCALE GENOMIC DNA]</scope>
    <source>
        <strain evidence="3">GT-2023</strain>
        <tissue evidence="3">Liver</tissue>
    </source>
</reference>
<organism evidence="3 4">
    <name type="scientific">Cirrhinus molitorella</name>
    <name type="common">mud carp</name>
    <dbReference type="NCBI Taxonomy" id="172907"/>
    <lineage>
        <taxon>Eukaryota</taxon>
        <taxon>Metazoa</taxon>
        <taxon>Chordata</taxon>
        <taxon>Craniata</taxon>
        <taxon>Vertebrata</taxon>
        <taxon>Euteleostomi</taxon>
        <taxon>Actinopterygii</taxon>
        <taxon>Neopterygii</taxon>
        <taxon>Teleostei</taxon>
        <taxon>Ostariophysi</taxon>
        <taxon>Cypriniformes</taxon>
        <taxon>Cyprinidae</taxon>
        <taxon>Labeoninae</taxon>
        <taxon>Labeonini</taxon>
        <taxon>Cirrhinus</taxon>
    </lineage>
</organism>
<evidence type="ECO:0000313" key="3">
    <source>
        <dbReference type="EMBL" id="KAL1262202.1"/>
    </source>
</evidence>
<keyword evidence="4" id="KW-1185">Reference proteome</keyword>
<gene>
    <name evidence="3" type="ORF">QQF64_007467</name>
</gene>
<name>A0ABR3MAN7_9TELE</name>
<protein>
    <recommendedName>
        <fullName evidence="5">Secreted protein</fullName>
    </recommendedName>
</protein>
<proteinExistence type="predicted"/>
<feature type="compositionally biased region" description="Polar residues" evidence="1">
    <location>
        <begin position="39"/>
        <end position="49"/>
    </location>
</feature>